<keyword evidence="5" id="KW-0812">Transmembrane</keyword>
<gene>
    <name evidence="7" type="primary">LOC111086201</name>
</gene>
<feature type="transmembrane region" description="Helical" evidence="5">
    <location>
        <begin position="57"/>
        <end position="79"/>
    </location>
</feature>
<proteinExistence type="predicted"/>
<keyword evidence="3" id="KW-0325">Glycoprotein</keyword>
<dbReference type="PANTHER" id="PTHR11731:SF200">
    <property type="entry name" value="DIPEPTIDYL PEPTIDASE 10, ISOFORM B"/>
    <property type="match status" value="1"/>
</dbReference>
<evidence type="ECO:0000256" key="4">
    <source>
        <dbReference type="SAM" id="MobiDB-lite"/>
    </source>
</evidence>
<keyword evidence="2" id="KW-0720">Serine protease</keyword>
<evidence type="ECO:0000256" key="1">
    <source>
        <dbReference type="ARBA" id="ARBA00022438"/>
    </source>
</evidence>
<dbReference type="Gene3D" id="2.140.10.30">
    <property type="entry name" value="Dipeptidylpeptidase IV, N-terminal domain"/>
    <property type="match status" value="1"/>
</dbReference>
<dbReference type="GeneID" id="111086201"/>
<evidence type="ECO:0000313" key="6">
    <source>
        <dbReference type="Proteomes" id="UP000694941"/>
    </source>
</evidence>
<organism evidence="6 7">
    <name type="scientific">Limulus polyphemus</name>
    <name type="common">Atlantic horseshoe crab</name>
    <dbReference type="NCBI Taxonomy" id="6850"/>
    <lineage>
        <taxon>Eukaryota</taxon>
        <taxon>Metazoa</taxon>
        <taxon>Ecdysozoa</taxon>
        <taxon>Arthropoda</taxon>
        <taxon>Chelicerata</taxon>
        <taxon>Merostomata</taxon>
        <taxon>Xiphosura</taxon>
        <taxon>Limulidae</taxon>
        <taxon>Limulus</taxon>
    </lineage>
</organism>
<dbReference type="InterPro" id="IPR050278">
    <property type="entry name" value="Serine_Prot_S9B/DPPIV"/>
</dbReference>
<dbReference type="PANTHER" id="PTHR11731">
    <property type="entry name" value="PROTEASE FAMILY S9B,C DIPEPTIDYL-PEPTIDASE IV-RELATED"/>
    <property type="match status" value="1"/>
</dbReference>
<feature type="region of interest" description="Disordered" evidence="4">
    <location>
        <begin position="1"/>
        <end position="35"/>
    </location>
</feature>
<evidence type="ECO:0000256" key="2">
    <source>
        <dbReference type="ARBA" id="ARBA00022825"/>
    </source>
</evidence>
<accession>A0ABM1SJH8</accession>
<name>A0ABM1SJH8_LIMPO</name>
<keyword evidence="1" id="KW-0378">Hydrolase</keyword>
<keyword evidence="5" id="KW-1133">Transmembrane helix</keyword>
<protein>
    <submittedName>
        <fullName evidence="7">Dipeptidyl aminopeptidase-like protein 6</fullName>
    </submittedName>
</protein>
<dbReference type="Proteomes" id="UP000694941">
    <property type="component" value="Unplaced"/>
</dbReference>
<keyword evidence="6" id="KW-1185">Reference proteome</keyword>
<evidence type="ECO:0000313" key="7">
    <source>
        <dbReference type="RefSeq" id="XP_022243784.1"/>
    </source>
</evidence>
<keyword evidence="1" id="KW-0645">Protease</keyword>
<keyword evidence="5" id="KW-0472">Membrane</keyword>
<dbReference type="RefSeq" id="XP_022243784.1">
    <property type="nucleotide sequence ID" value="XM_022388076.1"/>
</dbReference>
<evidence type="ECO:0000256" key="3">
    <source>
        <dbReference type="ARBA" id="ARBA00023180"/>
    </source>
</evidence>
<evidence type="ECO:0000256" key="5">
    <source>
        <dbReference type="SAM" id="Phobius"/>
    </source>
</evidence>
<sequence>MNYSGTGITPAPPRGGLRSGMRSHKQSQHDKKDDSPLTDQFVELVASGQDQRNWRGIGIALLVIVAVCSLIVTSVVLLTPGDDNPHIKKERLNLAEVLSGSFSPRRFNGTWISEKEFLFRNLDGDLLLFNAENVNSSFLMSNTTFVSTLKSGIFRSNGKNITQL</sequence>
<keyword evidence="1" id="KW-0031">Aminopeptidase</keyword>
<reference evidence="7" key="1">
    <citation type="submission" date="2025-08" db="UniProtKB">
        <authorList>
            <consortium name="RefSeq"/>
        </authorList>
    </citation>
    <scope>IDENTIFICATION</scope>
    <source>
        <tissue evidence="7">Muscle</tissue>
    </source>
</reference>